<evidence type="ECO:0000256" key="5">
    <source>
        <dbReference type="ARBA" id="ARBA00023242"/>
    </source>
</evidence>
<evidence type="ECO:0000256" key="6">
    <source>
        <dbReference type="ARBA" id="ARBA00030479"/>
    </source>
</evidence>
<sequence length="898" mass="98667">MSRQGLWLQPAGLGGPCSLLLFTTKFEEPFQACVWVLRSACSARLAASKDEGGGGDARRERAAASSSGLAQVPPWQQVLNVLHVLLLPRALGLRGRSRDGAGVEGATEGEARTRRSTPGPWGGKRAAPPGRPPPGRTHLGSACRGRRRRTGRPRPHPAGRAGGAAAWRPPWPQPSRAEPSPAEPSRAGRGWAAEGTRPRAAARGPAPPPFPSLPPRERPASRAGPRPAGGAASSARAAPPRPAPPHPAPHVTAAREKPPPARSPPVPPPGAMEDAESRFAHLLQPIRDLTKNWEVDVAAQLGEYLEELDQICISFDNGKTTMNFIEAALLIQGSACVYSKKVEYLYSLVFQALDFISGKKRDRNKQLPSLQEDGTDPDGHSASCPEDEEEFLSLDDLPESRANVNLRNDHSSNVVPVVPLVPMSLVPPNEEEKKNSPLYSRQGEVLASRKDFWMNTSLPHASGAFMLEPATGPAPEEYLPPASQAGHTDLPATKGQEAEKEMPDISGCGTPVPVLNFSREERAVEAVGGSEDEDGEVGGLPDEDLSVGDPGPGGPLKSPREHRNWQKGASEQQQGRLRNRVAISDPEVQRKEAMDPWQSLDPFDSPEDKPFKKGKPYSVPHHVAESPGNKRKRRGPSKLQDFHQWYMTTYADHSHGKARRKGPTFADMEVLYWQHVKERLEVLRKLQRRGGEGSGKKLAEQWLQQTQAEMCPPEEDRAEDFLEQPEADDGLEPEDILTEEPELLADQALEPGMVVESLTYEDLVRRNVDLFIANSHKYVQETELSQRIQAWDDKIRPLLQEQERHGPFDIHDYGDRVVSGFGQLNTWYPFARLAAGKPPFEVCRLLLASLQLANDHTVEITQQAGLQEGVDTMALRLLSRQRAHERFQTYVAPSMALR</sequence>
<feature type="compositionally biased region" description="Polar residues" evidence="7">
    <location>
        <begin position="567"/>
        <end position="576"/>
    </location>
</feature>
<feature type="compositionally biased region" description="Acidic residues" evidence="7">
    <location>
        <begin position="530"/>
        <end position="546"/>
    </location>
</feature>
<evidence type="ECO:0000259" key="9">
    <source>
        <dbReference type="Pfam" id="PF16858"/>
    </source>
</evidence>
<feature type="compositionally biased region" description="Pro residues" evidence="7">
    <location>
        <begin position="260"/>
        <end position="270"/>
    </location>
</feature>
<evidence type="ECO:0000313" key="12">
    <source>
        <dbReference type="Proteomes" id="UP000002279"/>
    </source>
</evidence>
<dbReference type="InterPro" id="IPR031719">
    <property type="entry name" value="H2_M"/>
</dbReference>
<dbReference type="Bgee" id="ENSOANG00000042312">
    <property type="expression patterns" value="Expressed in endometrium and 7 other cell types or tissues"/>
</dbReference>
<feature type="compositionally biased region" description="Pro residues" evidence="7">
    <location>
        <begin position="205"/>
        <end position="214"/>
    </location>
</feature>
<evidence type="ECO:0000313" key="11">
    <source>
        <dbReference type="Ensembl" id="ENSOANP00000053894.1"/>
    </source>
</evidence>
<dbReference type="Pfam" id="PF06278">
    <property type="entry name" value="CNDH2_N"/>
    <property type="match status" value="1"/>
</dbReference>
<reference evidence="11" key="3">
    <citation type="submission" date="2025-09" db="UniProtKB">
        <authorList>
            <consortium name="Ensembl"/>
        </authorList>
    </citation>
    <scope>IDENTIFICATION</scope>
    <source>
        <strain evidence="11">Glennie</strain>
    </source>
</reference>
<dbReference type="GO" id="GO:0010032">
    <property type="term" value="P:meiotic chromosome condensation"/>
    <property type="evidence" value="ECO:0000318"/>
    <property type="project" value="GO_Central"/>
</dbReference>
<gene>
    <name evidence="11" type="primary">NCAPH2</name>
</gene>
<feature type="region of interest" description="Disordered" evidence="7">
    <location>
        <begin position="364"/>
        <end position="387"/>
    </location>
</feature>
<dbReference type="InterPro" id="IPR031739">
    <property type="entry name" value="Ncaph2"/>
</dbReference>
<feature type="compositionally biased region" description="Low complexity" evidence="7">
    <location>
        <begin position="221"/>
        <end position="238"/>
    </location>
</feature>
<dbReference type="GeneTree" id="ENSGT00390000014443"/>
<feature type="domain" description="Condensin II complex subunit H2 N-terminal" evidence="8">
    <location>
        <begin position="277"/>
        <end position="397"/>
    </location>
</feature>
<feature type="compositionally biased region" description="Pro residues" evidence="7">
    <location>
        <begin position="239"/>
        <end position="248"/>
    </location>
</feature>
<dbReference type="InParanoid" id="A0A6I8PNJ8"/>
<proteinExistence type="inferred from homology"/>
<evidence type="ECO:0000256" key="1">
    <source>
        <dbReference type="ARBA" id="ARBA00004123"/>
    </source>
</evidence>
<evidence type="ECO:0000256" key="4">
    <source>
        <dbReference type="ARBA" id="ARBA00023067"/>
    </source>
</evidence>
<dbReference type="AlphaFoldDB" id="A0A6I8PNJ8"/>
<comment type="subcellular location">
    <subcellularLocation>
        <location evidence="1">Nucleus</location>
    </subcellularLocation>
</comment>
<organism evidence="11 12">
    <name type="scientific">Ornithorhynchus anatinus</name>
    <name type="common">Duckbill platypus</name>
    <dbReference type="NCBI Taxonomy" id="9258"/>
    <lineage>
        <taxon>Eukaryota</taxon>
        <taxon>Metazoa</taxon>
        <taxon>Chordata</taxon>
        <taxon>Craniata</taxon>
        <taxon>Vertebrata</taxon>
        <taxon>Euteleostomi</taxon>
        <taxon>Mammalia</taxon>
        <taxon>Monotremata</taxon>
        <taxon>Ornithorhynchidae</taxon>
        <taxon>Ornithorhynchus</taxon>
    </lineage>
</organism>
<dbReference type="PANTHER" id="PTHR14324:SF3">
    <property type="entry name" value="CONDENSIN-2 COMPLEX SUBUNIT H2"/>
    <property type="match status" value="1"/>
</dbReference>
<reference evidence="11 12" key="1">
    <citation type="journal article" date="2008" name="Nature">
        <title>Genome analysis of the platypus reveals unique signatures of evolution.</title>
        <authorList>
            <person name="Warren W.C."/>
            <person name="Hillier L.W."/>
            <person name="Marshall Graves J.A."/>
            <person name="Birney E."/>
            <person name="Ponting C.P."/>
            <person name="Grutzner F."/>
            <person name="Belov K."/>
            <person name="Miller W."/>
            <person name="Clarke L."/>
            <person name="Chinwalla A.T."/>
            <person name="Yang S.P."/>
            <person name="Heger A."/>
            <person name="Locke D.P."/>
            <person name="Miethke P."/>
            <person name="Waters P.D."/>
            <person name="Veyrunes F."/>
            <person name="Fulton L."/>
            <person name="Fulton B."/>
            <person name="Graves T."/>
            <person name="Wallis J."/>
            <person name="Puente X.S."/>
            <person name="Lopez-Otin C."/>
            <person name="Ordonez G.R."/>
            <person name="Eichler E.E."/>
            <person name="Chen L."/>
            <person name="Cheng Z."/>
            <person name="Deakin J.E."/>
            <person name="Alsop A."/>
            <person name="Thompson K."/>
            <person name="Kirby P."/>
            <person name="Papenfuss A.T."/>
            <person name="Wakefield M.J."/>
            <person name="Olender T."/>
            <person name="Lancet D."/>
            <person name="Huttley G.A."/>
            <person name="Smit A.F."/>
            <person name="Pask A."/>
            <person name="Temple-Smith P."/>
            <person name="Batzer M.A."/>
            <person name="Walker J.A."/>
            <person name="Konkel M.K."/>
            <person name="Harris R.S."/>
            <person name="Whittington C.M."/>
            <person name="Wong E.S."/>
            <person name="Gemmell N.J."/>
            <person name="Buschiazzo E."/>
            <person name="Vargas Jentzsch I.M."/>
            <person name="Merkel A."/>
            <person name="Schmitz J."/>
            <person name="Zemann A."/>
            <person name="Churakov G."/>
            <person name="Kriegs J.O."/>
            <person name="Brosius J."/>
            <person name="Murchison E.P."/>
            <person name="Sachidanandam R."/>
            <person name="Smith C."/>
            <person name="Hannon G.J."/>
            <person name="Tsend-Ayush E."/>
            <person name="McMillan D."/>
            <person name="Attenborough R."/>
            <person name="Rens W."/>
            <person name="Ferguson-Smith M."/>
            <person name="Lefevre C.M."/>
            <person name="Sharp J.A."/>
            <person name="Nicholas K.R."/>
            <person name="Ray D.A."/>
            <person name="Kube M."/>
            <person name="Reinhardt R."/>
            <person name="Pringle T.H."/>
            <person name="Taylor J."/>
            <person name="Jones R.C."/>
            <person name="Nixon B."/>
            <person name="Dacheux J.L."/>
            <person name="Niwa H."/>
            <person name="Sekita Y."/>
            <person name="Huang X."/>
            <person name="Stark A."/>
            <person name="Kheradpour P."/>
            <person name="Kellis M."/>
            <person name="Flicek P."/>
            <person name="Chen Y."/>
            <person name="Webber C."/>
            <person name="Hardison R."/>
            <person name="Nelson J."/>
            <person name="Hallsworth-Pepin K."/>
            <person name="Delehaunty K."/>
            <person name="Markovic C."/>
            <person name="Minx P."/>
            <person name="Feng Y."/>
            <person name="Kremitzki C."/>
            <person name="Mitreva M."/>
            <person name="Glasscock J."/>
            <person name="Wylie T."/>
            <person name="Wohldmann P."/>
            <person name="Thiru P."/>
            <person name="Nhan M.N."/>
            <person name="Pohl C.S."/>
            <person name="Smith S.M."/>
            <person name="Hou S."/>
            <person name="Nefedov M."/>
            <person name="de Jong P.J."/>
            <person name="Renfree M.B."/>
            <person name="Mardis E.R."/>
            <person name="Wilson R.K."/>
        </authorList>
    </citation>
    <scope>NUCLEOTIDE SEQUENCE [LARGE SCALE GENOMIC DNA]</scope>
    <source>
        <strain evidence="11 12">Glennie</strain>
    </source>
</reference>
<dbReference type="Pfam" id="PF16858">
    <property type="entry name" value="CNDH2_C"/>
    <property type="match status" value="1"/>
</dbReference>
<protein>
    <recommendedName>
        <fullName evidence="3">Condensin-2 complex subunit H2</fullName>
    </recommendedName>
    <alternativeName>
        <fullName evidence="6">Non-SMC condensin II complex subunit H2</fullName>
    </alternativeName>
</protein>
<feature type="compositionally biased region" description="Low complexity" evidence="7">
    <location>
        <begin position="163"/>
        <end position="187"/>
    </location>
</feature>
<evidence type="ECO:0000256" key="7">
    <source>
        <dbReference type="SAM" id="MobiDB-lite"/>
    </source>
</evidence>
<dbReference type="FunCoup" id="A0A6I8PNJ8">
    <property type="interactions" value="2370"/>
</dbReference>
<feature type="region of interest" description="Disordered" evidence="7">
    <location>
        <begin position="95"/>
        <end position="273"/>
    </location>
</feature>
<dbReference type="GO" id="GO:0005634">
    <property type="term" value="C:nucleus"/>
    <property type="evidence" value="ECO:0000318"/>
    <property type="project" value="GO_Central"/>
</dbReference>
<comment type="similarity">
    <text evidence="2">Belongs to the CND2 H2 (condensin-2 subunit 2) family.</text>
</comment>
<dbReference type="GO" id="GO:0003682">
    <property type="term" value="F:chromatin binding"/>
    <property type="evidence" value="ECO:0000318"/>
    <property type="project" value="GO_Central"/>
</dbReference>
<feature type="compositionally biased region" description="Basic and acidic residues" evidence="7">
    <location>
        <begin position="47"/>
        <end position="62"/>
    </location>
</feature>
<evidence type="ECO:0000256" key="3">
    <source>
        <dbReference type="ARBA" id="ARBA00016903"/>
    </source>
</evidence>
<keyword evidence="12" id="KW-1185">Reference proteome</keyword>
<reference evidence="11" key="2">
    <citation type="submission" date="2025-08" db="UniProtKB">
        <authorList>
            <consortium name="Ensembl"/>
        </authorList>
    </citation>
    <scope>IDENTIFICATION</scope>
    <source>
        <strain evidence="11">Glennie</strain>
    </source>
</reference>
<keyword evidence="5" id="KW-0539">Nucleus</keyword>
<dbReference type="InterPro" id="IPR031737">
    <property type="entry name" value="CNDH2_C"/>
</dbReference>
<feature type="domain" description="Condensin-2 complex subunit H2 C-terminal" evidence="9">
    <location>
        <begin position="759"/>
        <end position="887"/>
    </location>
</feature>
<dbReference type="Pfam" id="PF16869">
    <property type="entry name" value="CNDH2_M"/>
    <property type="match status" value="1"/>
</dbReference>
<feature type="domain" description="Condensin II complex subunit H2 middle" evidence="10">
    <location>
        <begin position="421"/>
        <end position="479"/>
    </location>
</feature>
<dbReference type="Ensembl" id="ENSOANT00000068615.1">
    <property type="protein sequence ID" value="ENSOANP00000053894.1"/>
    <property type="gene ID" value="ENSOANG00000042312.1"/>
</dbReference>
<dbReference type="GO" id="GO:0000796">
    <property type="term" value="C:condensin complex"/>
    <property type="evidence" value="ECO:0000318"/>
    <property type="project" value="GO_Central"/>
</dbReference>
<evidence type="ECO:0000256" key="2">
    <source>
        <dbReference type="ARBA" id="ARBA00007844"/>
    </source>
</evidence>
<dbReference type="InterPro" id="IPR009378">
    <property type="entry name" value="H2_N"/>
</dbReference>
<accession>A0A6I8PNJ8</accession>
<feature type="region of interest" description="Disordered" evidence="7">
    <location>
        <begin position="47"/>
        <end position="69"/>
    </location>
</feature>
<keyword evidence="4" id="KW-0226">DNA condensation</keyword>
<evidence type="ECO:0000259" key="8">
    <source>
        <dbReference type="Pfam" id="PF06278"/>
    </source>
</evidence>
<feature type="region of interest" description="Disordered" evidence="7">
    <location>
        <begin position="478"/>
        <end position="638"/>
    </location>
</feature>
<dbReference type="OMA" id="NPYEPGN"/>
<dbReference type="Proteomes" id="UP000002279">
    <property type="component" value="Chromosome 14"/>
</dbReference>
<dbReference type="GO" id="GO:0051306">
    <property type="term" value="P:mitotic sister chromatid separation"/>
    <property type="evidence" value="ECO:0000318"/>
    <property type="project" value="GO_Central"/>
</dbReference>
<feature type="compositionally biased region" description="Basic residues" evidence="7">
    <location>
        <begin position="144"/>
        <end position="157"/>
    </location>
</feature>
<evidence type="ECO:0000259" key="10">
    <source>
        <dbReference type="Pfam" id="PF16869"/>
    </source>
</evidence>
<dbReference type="PANTHER" id="PTHR14324">
    <property type="entry name" value="CONDENSIN-2 COMPLEX SUBUNIT H2"/>
    <property type="match status" value="1"/>
</dbReference>
<name>A0A6I8PNJ8_ORNAN</name>